<accession>A0A368PVC2</accession>
<name>A0A368PVC2_SETIT</name>
<sequence>MGIWTARQQERGGKNQGMRDCHCLRSIIRVNRDLS</sequence>
<dbReference type="EMBL" id="CM003529">
    <property type="protein sequence ID" value="RCV09727.1"/>
    <property type="molecule type" value="Genomic_DNA"/>
</dbReference>
<organism evidence="1">
    <name type="scientific">Setaria italica</name>
    <name type="common">Foxtail millet</name>
    <name type="synonym">Panicum italicum</name>
    <dbReference type="NCBI Taxonomy" id="4555"/>
    <lineage>
        <taxon>Eukaryota</taxon>
        <taxon>Viridiplantae</taxon>
        <taxon>Streptophyta</taxon>
        <taxon>Embryophyta</taxon>
        <taxon>Tracheophyta</taxon>
        <taxon>Spermatophyta</taxon>
        <taxon>Magnoliopsida</taxon>
        <taxon>Liliopsida</taxon>
        <taxon>Poales</taxon>
        <taxon>Poaceae</taxon>
        <taxon>PACMAD clade</taxon>
        <taxon>Panicoideae</taxon>
        <taxon>Panicodae</taxon>
        <taxon>Paniceae</taxon>
        <taxon>Cenchrinae</taxon>
        <taxon>Setaria</taxon>
    </lineage>
</organism>
<protein>
    <submittedName>
        <fullName evidence="1">Uncharacterized protein</fullName>
    </submittedName>
</protein>
<reference evidence="1" key="1">
    <citation type="journal article" date="2012" name="Nat. Biotechnol.">
        <title>Reference genome sequence of the model plant Setaria.</title>
        <authorList>
            <person name="Bennetzen J.L."/>
            <person name="Schmutz J."/>
            <person name="Wang H."/>
            <person name="Percifield R."/>
            <person name="Hawkins J."/>
            <person name="Pontaroli A.C."/>
            <person name="Estep M."/>
            <person name="Feng L."/>
            <person name="Vaughn J.N."/>
            <person name="Grimwood J."/>
            <person name="Jenkins J."/>
            <person name="Barry K."/>
            <person name="Lindquist E."/>
            <person name="Hellsten U."/>
            <person name="Deshpande S."/>
            <person name="Wang X."/>
            <person name="Wu X."/>
            <person name="Mitros T."/>
            <person name="Triplett J."/>
            <person name="Yang X."/>
            <person name="Ye C.Y."/>
            <person name="Mauro-Herrera M."/>
            <person name="Wang L."/>
            <person name="Li P."/>
            <person name="Sharma M."/>
            <person name="Sharma R."/>
            <person name="Ronald P.C."/>
            <person name="Panaud O."/>
            <person name="Kellogg E.A."/>
            <person name="Brutnell T.P."/>
            <person name="Doust A.N."/>
            <person name="Tuskan G.A."/>
            <person name="Rokhsar D."/>
            <person name="Devos K.M."/>
        </authorList>
    </citation>
    <scope>NUCLEOTIDE SEQUENCE [LARGE SCALE GENOMIC DNA]</scope>
    <source>
        <strain evidence="1">Yugu1</strain>
    </source>
</reference>
<evidence type="ECO:0000313" key="1">
    <source>
        <dbReference type="EMBL" id="RCV09727.1"/>
    </source>
</evidence>
<proteinExistence type="predicted"/>
<gene>
    <name evidence="1" type="ORF">SETIT_2G052400v2</name>
</gene>
<reference evidence="1" key="2">
    <citation type="submission" date="2015-07" db="EMBL/GenBank/DDBJ databases">
        <authorList>
            <person name="Noorani M."/>
        </authorList>
    </citation>
    <scope>NUCLEOTIDE SEQUENCE</scope>
    <source>
        <strain evidence="1">Yugu1</strain>
    </source>
</reference>
<dbReference type="AlphaFoldDB" id="A0A368PVC2"/>